<evidence type="ECO:0000313" key="12">
    <source>
        <dbReference type="Proteomes" id="UP001300502"/>
    </source>
</evidence>
<feature type="region of interest" description="Disordered" evidence="8">
    <location>
        <begin position="1122"/>
        <end position="1189"/>
    </location>
</feature>
<protein>
    <recommendedName>
        <fullName evidence="13">Fanconi anemia group M protein</fullName>
    </recommendedName>
</protein>
<feature type="region of interest" description="Disordered" evidence="8">
    <location>
        <begin position="1064"/>
        <end position="1087"/>
    </location>
</feature>
<evidence type="ECO:0000313" key="11">
    <source>
        <dbReference type="EMBL" id="KAK4522783.1"/>
    </source>
</evidence>
<dbReference type="GO" id="GO:0000400">
    <property type="term" value="F:four-way junction DNA binding"/>
    <property type="evidence" value="ECO:0007669"/>
    <property type="project" value="TreeGrafter"/>
</dbReference>
<dbReference type="InterPro" id="IPR027417">
    <property type="entry name" value="P-loop_NTPase"/>
</dbReference>
<dbReference type="FunFam" id="3.40.50.300:FF:000861">
    <property type="entry name" value="Fanconi anemia, complementation group M"/>
    <property type="match status" value="1"/>
</dbReference>
<dbReference type="Gene3D" id="1.20.1320.20">
    <property type="entry name" value="hef helicase domain"/>
    <property type="match status" value="1"/>
</dbReference>
<name>A0AAV9I2Y8_9RHOD</name>
<evidence type="ECO:0000256" key="2">
    <source>
        <dbReference type="ARBA" id="ARBA00009889"/>
    </source>
</evidence>
<dbReference type="GO" id="GO:0016787">
    <property type="term" value="F:hydrolase activity"/>
    <property type="evidence" value="ECO:0007669"/>
    <property type="project" value="UniProtKB-KW"/>
</dbReference>
<evidence type="ECO:0000256" key="6">
    <source>
        <dbReference type="ARBA" id="ARBA00022840"/>
    </source>
</evidence>
<dbReference type="GO" id="GO:0043138">
    <property type="term" value="F:3'-5' DNA helicase activity"/>
    <property type="evidence" value="ECO:0007669"/>
    <property type="project" value="InterPro"/>
</dbReference>
<evidence type="ECO:0000259" key="10">
    <source>
        <dbReference type="PROSITE" id="PS51194"/>
    </source>
</evidence>
<dbReference type="PROSITE" id="PS51192">
    <property type="entry name" value="HELICASE_ATP_BIND_1"/>
    <property type="match status" value="1"/>
</dbReference>
<sequence length="1189" mass="133593">MMDLLSDEQLWKILESNDDTPFVVDPEEYALLEKLEKSARNVEKRNELRTPWSPENINSEYLVPFSHKKLVENERLQGQRVVEESQVSEPFESVDDDLLACALDSVEQQYLRSSKETKNSNSRHTESILPTSAEVQSECNESLNCCKETCDIYSKAAIAEKPVLSCQVDDGKKQQNIENYVPSCFASSSYPNSTNSPVELVSPQIRGVQRTLEGVTDYLWFPSKSSKRLSKHVPLDMNAARSWIFPTNIPEREYQFNIVRSALACNTLVCLPTGLGKTFIAAVVMYNFLRWYPEGKVVFMAPTKPLVRQQIAACYRVVGIPIEATAEMTGAMKAETRKLMWKSKNAFFVTPQIMKNDIDNGICPASKVVCVVFDEAHKATGKYVYCSLVDDLNKATDSTYRILALSATPGNTVSVIQHVIDNLQIAKVEFRSEDDPDTKPYTFHRQIESVVVPLGAELQEAKKLAMDLLSPFLNNLYNNRAFYERSADRVTIMKLLTARETWKRNFAPQTKEDYSKRSFVLSQFSLAVSLCYGINLLYSHGLAPFDSFLESFESESKQRTSGLKKIIASREKFKQLRQMTSDLMKRGVTHPKALKCVEVLKNHFSETAASNVNYSSRAIVFTQYRESVIELKTILAQHEPLIHAMCFVGQAPSAASHKSQKSSGMSQKEQIEVLREFRKGTFNVLVSTCIGEEGLDIADVDLIVSYDVISSPIRMLQRMGRTGRARAGQIIVLLTEGCEETRLDQMNRRASSIAKSLHDKLNCFSLYEESPRMIPTDGITVSCERKELNIEDIKFSGENSIFPLHCKKSSCRDVEQKKDSVAFVQSAVESMFLESYGLDTRELPSSRLGSKNGVMEFFSKNISSCVSNSNRPYISKMGKLRAQTIALMEHIASGVIQCENFSGIFSEFETNLKLEQSLQSSSSISVSSNDWPEPAFPGLTSTAVESNLNWNSSYDVALDSHEIRLDSGSFGEMGSSNTEADSYLEKICSPPDEKLQHHFAPESFVRENSSPPRKEEEPIEQIKENSQGIVPVKSPGNENNVLDVIHEDDCISEELTPIWRVKKRLKQEKQHSPSPLPNGRKRIKAPKKLRFIQSQASVSSNDLDEEAVCEEEEELGSLADFLVDDSESQSESVDENNSSETGERKNRNMHSIYLRSLLSPENHKLGFASPPRFGKSANKGAMKMGLSKK</sequence>
<dbReference type="PANTHER" id="PTHR14025:SF20">
    <property type="entry name" value="FANCONI ANEMIA GROUP M PROTEIN"/>
    <property type="match status" value="1"/>
</dbReference>
<comment type="subcellular location">
    <subcellularLocation>
        <location evidence="1">Nucleus</location>
    </subcellularLocation>
</comment>
<organism evidence="11 12">
    <name type="scientific">Galdieria yellowstonensis</name>
    <dbReference type="NCBI Taxonomy" id="3028027"/>
    <lineage>
        <taxon>Eukaryota</taxon>
        <taxon>Rhodophyta</taxon>
        <taxon>Bangiophyceae</taxon>
        <taxon>Galdieriales</taxon>
        <taxon>Galdieriaceae</taxon>
        <taxon>Galdieria</taxon>
    </lineage>
</organism>
<dbReference type="Pfam" id="PF00271">
    <property type="entry name" value="Helicase_C"/>
    <property type="match status" value="1"/>
</dbReference>
<comment type="similarity">
    <text evidence="2">Belongs to the DEAD box helicase family. DEAH subfamily. FANCM sub-subfamily.</text>
</comment>
<gene>
    <name evidence="11" type="ORF">GAYE_PCTG30G0673</name>
</gene>
<proteinExistence type="inferred from homology"/>
<dbReference type="GO" id="GO:0009378">
    <property type="term" value="F:four-way junction helicase activity"/>
    <property type="evidence" value="ECO:0007669"/>
    <property type="project" value="TreeGrafter"/>
</dbReference>
<dbReference type="InterPro" id="IPR014001">
    <property type="entry name" value="Helicase_ATP-bd"/>
</dbReference>
<dbReference type="GO" id="GO:0045003">
    <property type="term" value="P:double-strand break repair via synthesis-dependent strand annealing"/>
    <property type="evidence" value="ECO:0007669"/>
    <property type="project" value="TreeGrafter"/>
</dbReference>
<evidence type="ECO:0000256" key="5">
    <source>
        <dbReference type="ARBA" id="ARBA00022806"/>
    </source>
</evidence>
<dbReference type="InterPro" id="IPR039686">
    <property type="entry name" value="FANCM/Mph1-like_ID"/>
</dbReference>
<keyword evidence="5" id="KW-0347">Helicase</keyword>
<dbReference type="SMART" id="SM00487">
    <property type="entry name" value="DEXDc"/>
    <property type="match status" value="1"/>
</dbReference>
<evidence type="ECO:0000256" key="1">
    <source>
        <dbReference type="ARBA" id="ARBA00004123"/>
    </source>
</evidence>
<feature type="domain" description="Helicase C-terminal" evidence="10">
    <location>
        <begin position="599"/>
        <end position="772"/>
    </location>
</feature>
<dbReference type="Proteomes" id="UP001300502">
    <property type="component" value="Unassembled WGS sequence"/>
</dbReference>
<feature type="compositionally biased region" description="Basic and acidic residues" evidence="8">
    <location>
        <begin position="1012"/>
        <end position="1023"/>
    </location>
</feature>
<comment type="caution">
    <text evidence="11">The sequence shown here is derived from an EMBL/GenBank/DDBJ whole genome shotgun (WGS) entry which is preliminary data.</text>
</comment>
<evidence type="ECO:0008006" key="13">
    <source>
        <dbReference type="Google" id="ProtNLM"/>
    </source>
</evidence>
<dbReference type="CDD" id="cd18033">
    <property type="entry name" value="DEXDc_FANCM"/>
    <property type="match status" value="1"/>
</dbReference>
<reference evidence="11 12" key="1">
    <citation type="submission" date="2022-07" db="EMBL/GenBank/DDBJ databases">
        <title>Genome-wide signatures of adaptation to extreme environments.</title>
        <authorList>
            <person name="Cho C.H."/>
            <person name="Yoon H.S."/>
        </authorList>
    </citation>
    <scope>NUCLEOTIDE SEQUENCE [LARGE SCALE GENOMIC DNA]</scope>
    <source>
        <strain evidence="11 12">108.79 E11</strain>
    </source>
</reference>
<keyword evidence="7" id="KW-0539">Nucleus</keyword>
<dbReference type="GO" id="GO:0005634">
    <property type="term" value="C:nucleus"/>
    <property type="evidence" value="ECO:0007669"/>
    <property type="project" value="UniProtKB-SubCell"/>
</dbReference>
<dbReference type="SUPFAM" id="SSF52540">
    <property type="entry name" value="P-loop containing nucleoside triphosphate hydrolases"/>
    <property type="match status" value="1"/>
</dbReference>
<dbReference type="AlphaFoldDB" id="A0AAV9I2Y8"/>
<dbReference type="PROSITE" id="PS51194">
    <property type="entry name" value="HELICASE_CTER"/>
    <property type="match status" value="1"/>
</dbReference>
<keyword evidence="12" id="KW-1185">Reference proteome</keyword>
<keyword evidence="6" id="KW-0067">ATP-binding</keyword>
<dbReference type="CDD" id="cd12091">
    <property type="entry name" value="FANCM_ID"/>
    <property type="match status" value="1"/>
</dbReference>
<feature type="region of interest" description="Disordered" evidence="8">
    <location>
        <begin position="1002"/>
        <end position="1035"/>
    </location>
</feature>
<feature type="domain" description="Helicase ATP-binding" evidence="9">
    <location>
        <begin position="258"/>
        <end position="427"/>
    </location>
</feature>
<dbReference type="InterPro" id="IPR044749">
    <property type="entry name" value="FANCM_DEXDc"/>
</dbReference>
<evidence type="ECO:0000256" key="7">
    <source>
        <dbReference type="ARBA" id="ARBA00023242"/>
    </source>
</evidence>
<dbReference type="InterPro" id="IPR001650">
    <property type="entry name" value="Helicase_C-like"/>
</dbReference>
<evidence type="ECO:0000259" key="9">
    <source>
        <dbReference type="PROSITE" id="PS51192"/>
    </source>
</evidence>
<evidence type="ECO:0000256" key="8">
    <source>
        <dbReference type="SAM" id="MobiDB-lite"/>
    </source>
</evidence>
<feature type="compositionally biased region" description="Acidic residues" evidence="8">
    <location>
        <begin position="1122"/>
        <end position="1134"/>
    </location>
</feature>
<dbReference type="EMBL" id="JANCYU010000008">
    <property type="protein sequence ID" value="KAK4522783.1"/>
    <property type="molecule type" value="Genomic_DNA"/>
</dbReference>
<evidence type="ECO:0000256" key="3">
    <source>
        <dbReference type="ARBA" id="ARBA00022741"/>
    </source>
</evidence>
<dbReference type="Pfam" id="PF00270">
    <property type="entry name" value="DEAD"/>
    <property type="match status" value="1"/>
</dbReference>
<dbReference type="SMART" id="SM00490">
    <property type="entry name" value="HELICc"/>
    <property type="match status" value="1"/>
</dbReference>
<dbReference type="GO" id="GO:0036297">
    <property type="term" value="P:interstrand cross-link repair"/>
    <property type="evidence" value="ECO:0007669"/>
    <property type="project" value="TreeGrafter"/>
</dbReference>
<accession>A0AAV9I2Y8</accession>
<keyword evidence="4" id="KW-0378">Hydrolase</keyword>
<dbReference type="PANTHER" id="PTHR14025">
    <property type="entry name" value="FANCONI ANEMIA GROUP M FANCM FAMILY MEMBER"/>
    <property type="match status" value="1"/>
</dbReference>
<keyword evidence="3" id="KW-0547">Nucleotide-binding</keyword>
<dbReference type="GO" id="GO:0005524">
    <property type="term" value="F:ATP binding"/>
    <property type="evidence" value="ECO:0007669"/>
    <property type="project" value="UniProtKB-KW"/>
</dbReference>
<dbReference type="InterPro" id="IPR011545">
    <property type="entry name" value="DEAD/DEAH_box_helicase_dom"/>
</dbReference>
<evidence type="ECO:0000256" key="4">
    <source>
        <dbReference type="ARBA" id="ARBA00022801"/>
    </source>
</evidence>
<dbReference type="Gene3D" id="3.40.50.300">
    <property type="entry name" value="P-loop containing nucleotide triphosphate hydrolases"/>
    <property type="match status" value="2"/>
</dbReference>